<dbReference type="Proteomes" id="UP000652219">
    <property type="component" value="Unassembled WGS sequence"/>
</dbReference>
<sequence>MSNAYLIEEEQEHASPGRFRDLGYVSVSKAQDTSMGNASSIEKEQGHPETEDPFRDSGYVGNIGDGYSG</sequence>
<proteinExistence type="predicted"/>
<name>A0A8H6IMB5_9PEZI</name>
<reference evidence="2 3" key="1">
    <citation type="journal article" date="2020" name="Phytopathology">
        <title>Genome Sequence Resources of Colletotrichum truncatum, C. plurivorum, C. musicola, and C. sojae: Four Species Pathogenic to Soybean (Glycine max).</title>
        <authorList>
            <person name="Rogerio F."/>
            <person name="Boufleur T.R."/>
            <person name="Ciampi-Guillardi M."/>
            <person name="Sukno S.A."/>
            <person name="Thon M.R."/>
            <person name="Massola Junior N.S."/>
            <person name="Baroncelli R."/>
        </authorList>
    </citation>
    <scope>NUCLEOTIDE SEQUENCE [LARGE SCALE GENOMIC DNA]</scope>
    <source>
        <strain evidence="2 3">LFN0009</strain>
    </source>
</reference>
<gene>
    <name evidence="2" type="ORF">CSOJ01_15525</name>
</gene>
<keyword evidence="3" id="KW-1185">Reference proteome</keyword>
<comment type="caution">
    <text evidence="2">The sequence shown here is derived from an EMBL/GenBank/DDBJ whole genome shotgun (WGS) entry which is preliminary data.</text>
</comment>
<dbReference type="AlphaFoldDB" id="A0A8H6IMB5"/>
<feature type="compositionally biased region" description="Basic and acidic residues" evidence="1">
    <location>
        <begin position="41"/>
        <end position="55"/>
    </location>
</feature>
<evidence type="ECO:0000313" key="3">
    <source>
        <dbReference type="Proteomes" id="UP000652219"/>
    </source>
</evidence>
<organism evidence="2 3">
    <name type="scientific">Colletotrichum sojae</name>
    <dbReference type="NCBI Taxonomy" id="2175907"/>
    <lineage>
        <taxon>Eukaryota</taxon>
        <taxon>Fungi</taxon>
        <taxon>Dikarya</taxon>
        <taxon>Ascomycota</taxon>
        <taxon>Pezizomycotina</taxon>
        <taxon>Sordariomycetes</taxon>
        <taxon>Hypocreomycetidae</taxon>
        <taxon>Glomerellales</taxon>
        <taxon>Glomerellaceae</taxon>
        <taxon>Colletotrichum</taxon>
        <taxon>Colletotrichum orchidearum species complex</taxon>
    </lineage>
</organism>
<feature type="region of interest" description="Disordered" evidence="1">
    <location>
        <begin position="30"/>
        <end position="69"/>
    </location>
</feature>
<dbReference type="EMBL" id="WIGN01000673">
    <property type="protein sequence ID" value="KAF6785761.1"/>
    <property type="molecule type" value="Genomic_DNA"/>
</dbReference>
<evidence type="ECO:0000256" key="1">
    <source>
        <dbReference type="SAM" id="MobiDB-lite"/>
    </source>
</evidence>
<evidence type="ECO:0000313" key="2">
    <source>
        <dbReference type="EMBL" id="KAF6785761.1"/>
    </source>
</evidence>
<feature type="compositionally biased region" description="Polar residues" evidence="1">
    <location>
        <begin position="30"/>
        <end position="40"/>
    </location>
</feature>
<protein>
    <submittedName>
        <fullName evidence="2">Uncharacterized protein</fullName>
    </submittedName>
</protein>
<accession>A0A8H6IMB5</accession>